<dbReference type="GO" id="GO:0042283">
    <property type="term" value="F:dolichyl pyrophosphate Glc1Man9GlcNAc2 alpha-1,3-glucosyltransferase activity"/>
    <property type="evidence" value="ECO:0007669"/>
    <property type="project" value="UniProtKB-EC"/>
</dbReference>
<evidence type="ECO:0000256" key="3">
    <source>
        <dbReference type="ARBA" id="ARBA00008715"/>
    </source>
</evidence>
<evidence type="ECO:0000256" key="9">
    <source>
        <dbReference type="ARBA" id="ARBA00023136"/>
    </source>
</evidence>
<dbReference type="EMBL" id="BTGC01000001">
    <property type="protein sequence ID" value="GMM49118.1"/>
    <property type="molecule type" value="Genomic_DNA"/>
</dbReference>
<feature type="transmembrane region" description="Helical" evidence="11">
    <location>
        <begin position="448"/>
        <end position="469"/>
    </location>
</feature>
<feature type="transmembrane region" description="Helical" evidence="11">
    <location>
        <begin position="417"/>
        <end position="436"/>
    </location>
</feature>
<protein>
    <recommendedName>
        <fullName evidence="11">Alpha-1,3-glucosyltransferase</fullName>
        <ecNumber evidence="11">2.4.1.-</ecNumber>
    </recommendedName>
</protein>
<comment type="pathway">
    <text evidence="2 11">Protein modification; protein glycosylation.</text>
</comment>
<comment type="catalytic activity">
    <reaction evidence="10">
        <text>an alpha-D-Glc-(1-&gt;3)-alpha-D-Man-(1-&gt;2)-alpha-D-Man-(1-&gt;2)-alpha-D-Man-(1-&gt;3)-[alpha-D-Man-(1-&gt;2)-alpha-D-Man-(1-&gt;3)-[alpha-D-Man-(1-&gt;2)-alpha-D-Man-(1-&gt;6)]-alpha-D-Man-(1-&gt;6)]-beta-D-Man-(1-&gt;4)-beta-D-GlcNAc-(1-&gt;4)-alpha-D-GlcNAc-diphospho-di-trans,poly-cis-dolichol + a di-trans,poly-cis-dolichyl beta-D-glucosyl phosphate = an alpha-D-Glc-(1-&gt;3)-alpha-D-Glc-(1-&gt;3)-alpha-D-Man-(1-&gt;2)-alpha-D-Man-(1-&gt;2)-alpha-D-Man-(1-&gt;3)-[alpha-D-Man-(1-&gt;2)-alpha-D-Man-(1-&gt;3)-[alpha-D-Man-(1-&gt;2)-alpha-D-Man-(1-&gt;6)]-alpha-D-Man-(1-&gt;6)]-beta-D-Man-(1-&gt;4)-beta-D-GlcNAc-(1-&gt;4)-alpha-D-GlcNAc-diphospho-di-trans,poly-cis-dolichol + a di-trans,poly-cis-dolichyl phosphate + H(+)</text>
        <dbReference type="Rhea" id="RHEA:31307"/>
        <dbReference type="Rhea" id="RHEA-COMP:19498"/>
        <dbReference type="Rhea" id="RHEA-COMP:19502"/>
        <dbReference type="Rhea" id="RHEA-COMP:19521"/>
        <dbReference type="Rhea" id="RHEA-COMP:19522"/>
        <dbReference type="ChEBI" id="CHEBI:15378"/>
        <dbReference type="ChEBI" id="CHEBI:57525"/>
        <dbReference type="ChEBI" id="CHEBI:57683"/>
        <dbReference type="ChEBI" id="CHEBI:132521"/>
        <dbReference type="ChEBI" id="CHEBI:132522"/>
        <dbReference type="EC" id="2.4.1.265"/>
    </reaction>
    <physiologicalReaction direction="left-to-right" evidence="10">
        <dbReference type="Rhea" id="RHEA:31308"/>
    </physiologicalReaction>
</comment>
<feature type="signal peptide" evidence="12">
    <location>
        <begin position="1"/>
        <end position="21"/>
    </location>
</feature>
<feature type="transmembrane region" description="Helical" evidence="11">
    <location>
        <begin position="293"/>
        <end position="312"/>
    </location>
</feature>
<feature type="transmembrane region" description="Helical" evidence="11">
    <location>
        <begin position="169"/>
        <end position="193"/>
    </location>
</feature>
<keyword evidence="14" id="KW-1185">Reference proteome</keyword>
<dbReference type="EC" id="2.4.1.-" evidence="11"/>
<keyword evidence="6 11" id="KW-0812">Transmembrane</keyword>
<evidence type="ECO:0000313" key="13">
    <source>
        <dbReference type="EMBL" id="GMM49118.1"/>
    </source>
</evidence>
<evidence type="ECO:0000256" key="1">
    <source>
        <dbReference type="ARBA" id="ARBA00004477"/>
    </source>
</evidence>
<keyword evidence="5 11" id="KW-0808">Transferase</keyword>
<keyword evidence="4 11" id="KW-0328">Glycosyltransferase</keyword>
<dbReference type="PANTHER" id="PTHR12413">
    <property type="entry name" value="DOLICHYL GLYCOSYLTRANSFERASE"/>
    <property type="match status" value="1"/>
</dbReference>
<sequence>MVPEIVLSSLFKLLLFPAYHSTDFDVHRNWLAITHNLPLREWYFENTSEWTLDYPPFFAFFEYLLSFSVPKSAVEDGCLNIVAEDGMYGWPTIVFQRSSVLFTELCLIYALTTLMGAGVRFPKLISVLIYLCPAWVVLDHIHFQYNGAMYGLLLISITYMQKQKYLKSAFLFAVLLCFKHLYLYVAPAYFAYLLRNYALRSFKNLLKLGLVTLSPFLLAFGPFYWTSGVDGLIQIKERLFPFARGLTHSYWAPNFWAVYTFGDRVMGIIYRNSTVSSTRGIVGQVEFSNFMEITAKTTFIISTIFQLIAMIFVSGRSQFVECVTLCAFSSFLFGYHVHEKAVLTVIVPLALICTKRRSYMNAFIVLVSAGCCGLLPLIFTPAEFILKYCCTLAYLTMVAFVVPSYTGYSLSWISKLYLLGLLLLIPGSELLPFVTYLSRYSFAKNMLVSVYCSLGVLLSFIQVLLASLFEKESAQEYETVVKIEVEDDKVEFKIIE</sequence>
<evidence type="ECO:0000256" key="5">
    <source>
        <dbReference type="ARBA" id="ARBA00022679"/>
    </source>
</evidence>
<dbReference type="InterPro" id="IPR004856">
    <property type="entry name" value="Glyco_trans_ALG6/ALG8"/>
</dbReference>
<keyword evidence="9 11" id="KW-0472">Membrane</keyword>
<accession>A0AAV5RD98</accession>
<feature type="transmembrane region" description="Helical" evidence="11">
    <location>
        <begin position="385"/>
        <end position="405"/>
    </location>
</feature>
<dbReference type="Pfam" id="PF03155">
    <property type="entry name" value="Alg6_Alg8"/>
    <property type="match status" value="1"/>
</dbReference>
<organism evidence="13 14">
    <name type="scientific">Starmerella bacillaris</name>
    <name type="common">Yeast</name>
    <name type="synonym">Candida zemplinina</name>
    <dbReference type="NCBI Taxonomy" id="1247836"/>
    <lineage>
        <taxon>Eukaryota</taxon>
        <taxon>Fungi</taxon>
        <taxon>Dikarya</taxon>
        <taxon>Ascomycota</taxon>
        <taxon>Saccharomycotina</taxon>
        <taxon>Dipodascomycetes</taxon>
        <taxon>Dipodascales</taxon>
        <taxon>Trichomonascaceae</taxon>
        <taxon>Starmerella</taxon>
    </lineage>
</organism>
<evidence type="ECO:0000256" key="4">
    <source>
        <dbReference type="ARBA" id="ARBA00022676"/>
    </source>
</evidence>
<proteinExistence type="inferred from homology"/>
<dbReference type="PANTHER" id="PTHR12413:SF2">
    <property type="entry name" value="DOLICHYL PYROPHOSPHATE GLC1MAN9GLCNAC2 ALPHA-1,3-GLUCOSYLTRANSFERASE-RELATED"/>
    <property type="match status" value="1"/>
</dbReference>
<dbReference type="GO" id="GO:0005789">
    <property type="term" value="C:endoplasmic reticulum membrane"/>
    <property type="evidence" value="ECO:0007669"/>
    <property type="project" value="UniProtKB-SubCell"/>
</dbReference>
<feature type="transmembrane region" description="Helical" evidence="11">
    <location>
        <begin position="205"/>
        <end position="225"/>
    </location>
</feature>
<evidence type="ECO:0000256" key="6">
    <source>
        <dbReference type="ARBA" id="ARBA00022692"/>
    </source>
</evidence>
<feature type="transmembrane region" description="Helical" evidence="11">
    <location>
        <begin position="94"/>
        <end position="112"/>
    </location>
</feature>
<reference evidence="13 14" key="1">
    <citation type="journal article" date="2023" name="Elife">
        <title>Identification of key yeast species and microbe-microbe interactions impacting larval growth of Drosophila in the wild.</title>
        <authorList>
            <person name="Mure A."/>
            <person name="Sugiura Y."/>
            <person name="Maeda R."/>
            <person name="Honda K."/>
            <person name="Sakurai N."/>
            <person name="Takahashi Y."/>
            <person name="Watada M."/>
            <person name="Katoh T."/>
            <person name="Gotoh A."/>
            <person name="Gotoh Y."/>
            <person name="Taniguchi I."/>
            <person name="Nakamura K."/>
            <person name="Hayashi T."/>
            <person name="Katayama T."/>
            <person name="Uemura T."/>
            <person name="Hattori Y."/>
        </authorList>
    </citation>
    <scope>NUCLEOTIDE SEQUENCE [LARGE SCALE GENOMIC DNA]</scope>
    <source>
        <strain evidence="13 14">SB-73</strain>
    </source>
</reference>
<dbReference type="GO" id="GO:0006487">
    <property type="term" value="P:protein N-linked glycosylation"/>
    <property type="evidence" value="ECO:0007669"/>
    <property type="project" value="TreeGrafter"/>
</dbReference>
<evidence type="ECO:0000256" key="8">
    <source>
        <dbReference type="ARBA" id="ARBA00022989"/>
    </source>
</evidence>
<evidence type="ECO:0000256" key="11">
    <source>
        <dbReference type="RuleBase" id="RU363110"/>
    </source>
</evidence>
<feature type="chain" id="PRO_5043596312" description="Alpha-1,3-glucosyltransferase" evidence="12">
    <location>
        <begin position="22"/>
        <end position="496"/>
    </location>
</feature>
<comment type="similarity">
    <text evidence="3 11">Belongs to the ALG6/ALG8 glucosyltransferase family.</text>
</comment>
<evidence type="ECO:0000256" key="7">
    <source>
        <dbReference type="ARBA" id="ARBA00022824"/>
    </source>
</evidence>
<evidence type="ECO:0000256" key="10">
    <source>
        <dbReference type="ARBA" id="ARBA00047346"/>
    </source>
</evidence>
<keyword evidence="8 11" id="KW-1133">Transmembrane helix</keyword>
<evidence type="ECO:0000256" key="12">
    <source>
        <dbReference type="SAM" id="SignalP"/>
    </source>
</evidence>
<comment type="subcellular location">
    <subcellularLocation>
        <location evidence="1 11">Endoplasmic reticulum membrane</location>
        <topology evidence="1 11">Multi-pass membrane protein</topology>
    </subcellularLocation>
</comment>
<evidence type="ECO:0000313" key="14">
    <source>
        <dbReference type="Proteomes" id="UP001362899"/>
    </source>
</evidence>
<gene>
    <name evidence="13" type="ORF">DASB73_000760</name>
</gene>
<dbReference type="AlphaFoldDB" id="A0AAV5RD98"/>
<dbReference type="Proteomes" id="UP001362899">
    <property type="component" value="Unassembled WGS sequence"/>
</dbReference>
<keyword evidence="12" id="KW-0732">Signal</keyword>
<feature type="transmembrane region" description="Helical" evidence="11">
    <location>
        <begin position="358"/>
        <end position="378"/>
    </location>
</feature>
<evidence type="ECO:0000256" key="2">
    <source>
        <dbReference type="ARBA" id="ARBA00004922"/>
    </source>
</evidence>
<keyword evidence="7 11" id="KW-0256">Endoplasmic reticulum</keyword>
<comment type="caution">
    <text evidence="13">The sequence shown here is derived from an EMBL/GenBank/DDBJ whole genome shotgun (WGS) entry which is preliminary data.</text>
</comment>
<name>A0AAV5RD98_STABA</name>